<dbReference type="GO" id="GO:0009055">
    <property type="term" value="F:electron transfer activity"/>
    <property type="evidence" value="ECO:0007669"/>
    <property type="project" value="InterPro"/>
</dbReference>
<feature type="compositionally biased region" description="Low complexity" evidence="3">
    <location>
        <begin position="300"/>
        <end position="313"/>
    </location>
</feature>
<keyword evidence="4" id="KW-0732">Signal</keyword>
<comment type="caution">
    <text evidence="6">The sequence shown here is derived from an EMBL/GenBank/DDBJ whole genome shotgun (WGS) entry which is preliminary data.</text>
</comment>
<dbReference type="InterPro" id="IPR003245">
    <property type="entry name" value="Phytocyanin_dom"/>
</dbReference>
<dbReference type="Gramene" id="OE9A042563T1">
    <property type="protein sequence ID" value="OE9A042563C1"/>
    <property type="gene ID" value="OE9A042563"/>
</dbReference>
<sequence>MTKISNMIVFMALVVAATMLQSSSGQATHVVGDALGWLVPPGGEVAYRTWAASRTFVVGDILTFNFTTRQHDVAEVNRAGFDSCNGTRPISMSTNGPTNITLRSAGEHFFICTFTSHCDFGQKLAINVSASSAAPTPQPTTPPPATTPSPIATPAAAPSPSRPPTTYTVGDNLGWVVPPGGPIAYETWARGKTFMVGDILVFNFNNGAHNVAEMREASFDSCNRSAATNTITTSPARITLTTAGEHFYICTFPQHCSLGQKLAINVTGANSATPPSSSAPTPSSTTTPPPSATTPPPSSDSPTTPGISTSPSPFNAPPPPDSAAPPSFRVAALPFALLSIALAFLY</sequence>
<keyword evidence="1" id="KW-1015">Disulfide bond</keyword>
<dbReference type="InterPro" id="IPR039391">
    <property type="entry name" value="Phytocyanin-like"/>
</dbReference>
<feature type="compositionally biased region" description="Pro residues" evidence="3">
    <location>
        <begin position="287"/>
        <end position="299"/>
    </location>
</feature>
<feature type="compositionally biased region" description="Low complexity" evidence="3">
    <location>
        <begin position="148"/>
        <end position="159"/>
    </location>
</feature>
<evidence type="ECO:0000256" key="2">
    <source>
        <dbReference type="ARBA" id="ARBA00023180"/>
    </source>
</evidence>
<evidence type="ECO:0000256" key="4">
    <source>
        <dbReference type="SAM" id="SignalP"/>
    </source>
</evidence>
<dbReference type="SUPFAM" id="SSF49503">
    <property type="entry name" value="Cupredoxins"/>
    <property type="match status" value="2"/>
</dbReference>
<feature type="compositionally biased region" description="Low complexity" evidence="3">
    <location>
        <begin position="271"/>
        <end position="286"/>
    </location>
</feature>
<dbReference type="AlphaFoldDB" id="A0A8S0T0I5"/>
<dbReference type="PANTHER" id="PTHR33021">
    <property type="entry name" value="BLUE COPPER PROTEIN"/>
    <property type="match status" value="1"/>
</dbReference>
<feature type="compositionally biased region" description="Pro residues" evidence="3">
    <location>
        <begin position="136"/>
        <end position="147"/>
    </location>
</feature>
<feature type="signal peptide" evidence="4">
    <location>
        <begin position="1"/>
        <end position="25"/>
    </location>
</feature>
<dbReference type="OrthoDB" id="5421909at2759"/>
<dbReference type="Gene3D" id="2.60.40.420">
    <property type="entry name" value="Cupredoxins - blue copper proteins"/>
    <property type="match status" value="2"/>
</dbReference>
<gene>
    <name evidence="6" type="ORF">OLEA9_A003540</name>
    <name evidence="7" type="ORF">OLEA9_A042563</name>
</gene>
<protein>
    <submittedName>
        <fullName evidence="6">Blue copper -like</fullName>
    </submittedName>
</protein>
<evidence type="ECO:0000256" key="3">
    <source>
        <dbReference type="SAM" id="MobiDB-lite"/>
    </source>
</evidence>
<dbReference type="Pfam" id="PF02298">
    <property type="entry name" value="Cu_bind_like"/>
    <property type="match status" value="2"/>
</dbReference>
<feature type="compositionally biased region" description="Pro residues" evidence="3">
    <location>
        <begin position="314"/>
        <end position="323"/>
    </location>
</feature>
<evidence type="ECO:0000313" key="8">
    <source>
        <dbReference type="Proteomes" id="UP000594638"/>
    </source>
</evidence>
<feature type="domain" description="Phytocyanin" evidence="5">
    <location>
        <begin position="27"/>
        <end position="130"/>
    </location>
</feature>
<keyword evidence="8" id="KW-1185">Reference proteome</keyword>
<dbReference type="EMBL" id="CACTIH010009293">
    <property type="protein sequence ID" value="CAA3029149.1"/>
    <property type="molecule type" value="Genomic_DNA"/>
</dbReference>
<reference evidence="6 8" key="1">
    <citation type="submission" date="2019-12" db="EMBL/GenBank/DDBJ databases">
        <authorList>
            <person name="Alioto T."/>
            <person name="Alioto T."/>
            <person name="Gomez Garrido J."/>
        </authorList>
    </citation>
    <scope>NUCLEOTIDE SEQUENCE [LARGE SCALE GENOMIC DNA]</scope>
</reference>
<proteinExistence type="predicted"/>
<dbReference type="PANTHER" id="PTHR33021:SF496">
    <property type="entry name" value="OS08G0482700 PROTEIN"/>
    <property type="match status" value="1"/>
</dbReference>
<keyword evidence="2" id="KW-0325">Glycoprotein</keyword>
<organism evidence="6 8">
    <name type="scientific">Olea europaea subsp. europaea</name>
    <dbReference type="NCBI Taxonomy" id="158383"/>
    <lineage>
        <taxon>Eukaryota</taxon>
        <taxon>Viridiplantae</taxon>
        <taxon>Streptophyta</taxon>
        <taxon>Embryophyta</taxon>
        <taxon>Tracheophyta</taxon>
        <taxon>Spermatophyta</taxon>
        <taxon>Magnoliopsida</taxon>
        <taxon>eudicotyledons</taxon>
        <taxon>Gunneridae</taxon>
        <taxon>Pentapetalae</taxon>
        <taxon>asterids</taxon>
        <taxon>lamiids</taxon>
        <taxon>Lamiales</taxon>
        <taxon>Oleaceae</taxon>
        <taxon>Oleeae</taxon>
        <taxon>Olea</taxon>
    </lineage>
</organism>
<dbReference type="Proteomes" id="UP000594638">
    <property type="component" value="Unassembled WGS sequence"/>
</dbReference>
<feature type="chain" id="PRO_5036272804" evidence="4">
    <location>
        <begin position="26"/>
        <end position="346"/>
    </location>
</feature>
<dbReference type="GO" id="GO:0005886">
    <property type="term" value="C:plasma membrane"/>
    <property type="evidence" value="ECO:0007669"/>
    <property type="project" value="TreeGrafter"/>
</dbReference>
<dbReference type="InterPro" id="IPR008972">
    <property type="entry name" value="Cupredoxin"/>
</dbReference>
<feature type="domain" description="Phytocyanin" evidence="5">
    <location>
        <begin position="165"/>
        <end position="268"/>
    </location>
</feature>
<evidence type="ECO:0000313" key="7">
    <source>
        <dbReference type="EMBL" id="CAA3029149.1"/>
    </source>
</evidence>
<feature type="region of interest" description="Disordered" evidence="3">
    <location>
        <begin position="131"/>
        <end position="165"/>
    </location>
</feature>
<feature type="region of interest" description="Disordered" evidence="3">
    <location>
        <begin position="269"/>
        <end position="326"/>
    </location>
</feature>
<accession>A0A8S0T0I5</accession>
<dbReference type="Gramene" id="OE9A003540T1">
    <property type="protein sequence ID" value="OE9A003540C1"/>
    <property type="gene ID" value="OE9A003540"/>
</dbReference>
<evidence type="ECO:0000259" key="5">
    <source>
        <dbReference type="PROSITE" id="PS51485"/>
    </source>
</evidence>
<dbReference type="EMBL" id="CACTIH010005600">
    <property type="protein sequence ID" value="CAA2998653.1"/>
    <property type="molecule type" value="Genomic_DNA"/>
</dbReference>
<evidence type="ECO:0000256" key="1">
    <source>
        <dbReference type="ARBA" id="ARBA00023157"/>
    </source>
</evidence>
<dbReference type="PROSITE" id="PS51485">
    <property type="entry name" value="PHYTOCYANIN"/>
    <property type="match status" value="2"/>
</dbReference>
<evidence type="ECO:0000313" key="6">
    <source>
        <dbReference type="EMBL" id="CAA2998653.1"/>
    </source>
</evidence>
<dbReference type="FunFam" id="2.60.40.420:FF:000034">
    <property type="entry name" value="Cupredoxin superfamily protein"/>
    <property type="match status" value="2"/>
</dbReference>
<name>A0A8S0T0I5_OLEEU</name>